<proteinExistence type="inferred from homology"/>
<evidence type="ECO:0000313" key="7">
    <source>
        <dbReference type="Proteomes" id="UP001152130"/>
    </source>
</evidence>
<name>A0A9W8PS84_9HYPO</name>
<feature type="region of interest" description="Disordered" evidence="5">
    <location>
        <begin position="388"/>
        <end position="422"/>
    </location>
</feature>
<evidence type="ECO:0000313" key="6">
    <source>
        <dbReference type="EMBL" id="KAJ4016561.1"/>
    </source>
</evidence>
<comment type="similarity">
    <text evidence="1">Belongs to the ATG14 family.</text>
</comment>
<dbReference type="PANTHER" id="PTHR15157:SF13">
    <property type="entry name" value="AUTOPHAGY-RELATED PROTEIN 14"/>
    <property type="match status" value="1"/>
</dbReference>
<comment type="caution">
    <text evidence="6">The sequence shown here is derived from an EMBL/GenBank/DDBJ whole genome shotgun (WGS) entry which is preliminary data.</text>
</comment>
<dbReference type="PANTHER" id="PTHR15157">
    <property type="entry name" value="UV RADIATION RESISTANCE-ASSOCIATED GENE PROTEIN"/>
    <property type="match status" value="1"/>
</dbReference>
<evidence type="ECO:0000256" key="4">
    <source>
        <dbReference type="SAM" id="Coils"/>
    </source>
</evidence>
<feature type="coiled-coil region" evidence="4">
    <location>
        <begin position="77"/>
        <end position="108"/>
    </location>
</feature>
<keyword evidence="3 4" id="KW-0175">Coiled coil</keyword>
<keyword evidence="7" id="KW-1185">Reference proteome</keyword>
<dbReference type="GO" id="GO:0000323">
    <property type="term" value="C:lytic vacuole"/>
    <property type="evidence" value="ECO:0007669"/>
    <property type="project" value="TreeGrafter"/>
</dbReference>
<evidence type="ECO:0000256" key="5">
    <source>
        <dbReference type="SAM" id="MobiDB-lite"/>
    </source>
</evidence>
<feature type="compositionally biased region" description="Basic and acidic residues" evidence="5">
    <location>
        <begin position="309"/>
        <end position="321"/>
    </location>
</feature>
<dbReference type="EMBL" id="JAPDHF010000006">
    <property type="protein sequence ID" value="KAJ4016561.1"/>
    <property type="molecule type" value="Genomic_DNA"/>
</dbReference>
<protein>
    <recommendedName>
        <fullName evidence="2">Autophagy-related protein 14</fullName>
    </recommendedName>
</protein>
<feature type="region of interest" description="Disordered" evidence="5">
    <location>
        <begin position="309"/>
        <end position="328"/>
    </location>
</feature>
<evidence type="ECO:0000256" key="3">
    <source>
        <dbReference type="ARBA" id="ARBA00023054"/>
    </source>
</evidence>
<evidence type="ECO:0000256" key="1">
    <source>
        <dbReference type="ARBA" id="ARBA00009574"/>
    </source>
</evidence>
<accession>A0A9W8PS84</accession>
<dbReference type="GO" id="GO:0005768">
    <property type="term" value="C:endosome"/>
    <property type="evidence" value="ECO:0007669"/>
    <property type="project" value="TreeGrafter"/>
</dbReference>
<dbReference type="InterPro" id="IPR018791">
    <property type="entry name" value="UV_resistance/autophagy_Atg14"/>
</dbReference>
<reference evidence="6" key="1">
    <citation type="submission" date="2022-10" db="EMBL/GenBank/DDBJ databases">
        <title>Fusarium specimens isolated from Avocado Roots.</title>
        <authorList>
            <person name="Stajich J."/>
            <person name="Roper C."/>
            <person name="Heimlech-Rivalta G."/>
        </authorList>
    </citation>
    <scope>NUCLEOTIDE SEQUENCE</scope>
    <source>
        <strain evidence="6">CF00143</strain>
    </source>
</reference>
<dbReference type="AlphaFoldDB" id="A0A9W8PS84"/>
<dbReference type="GO" id="GO:0000149">
    <property type="term" value="F:SNARE binding"/>
    <property type="evidence" value="ECO:0007669"/>
    <property type="project" value="TreeGrafter"/>
</dbReference>
<dbReference type="GO" id="GO:0032991">
    <property type="term" value="C:protein-containing complex"/>
    <property type="evidence" value="ECO:0007669"/>
    <property type="project" value="UniProtKB-ARBA"/>
</dbReference>
<sequence>MDCDICHRSHDAKRLPFLCTADARGAIYNGRIENLMALIENEGLQKQINDLLNETSTPTKDRKDSLQAQQRTAEDRTTQILAAADKLRNDIKAAREEIQARKAALSRRKSDIAAVSDGLIERRVKRQKSVERETGMHKYRWTKCADELARTRSFLCMAAAKLYGLTRVRESPSSKYEYHLGGIPVVDLTAMNSAITLPHRDYPRPTIFNLSASYRPGDPVFPSQSSSTADIESQRVSRPRPLFIDKPLSQLAKEDPATFSYFIEGVTLLAYNVAWACNTQGVSIGDKALFEDICNMGRNLYSLLINHQSSEKDPATPKNETDGQGSRFGQYSHGTTFYHLGGAEGSEFSKSFKLPGPMKLADKLKKKLLSEAPTPDWEVLDDDAWKVEEEPGSGSQINKDLLVGDKSSPRRGTSGWMRVKNR</sequence>
<gene>
    <name evidence="6" type="primary">ATG14</name>
    <name evidence="6" type="ORF">NW766_004758</name>
</gene>
<evidence type="ECO:0000256" key="2">
    <source>
        <dbReference type="ARBA" id="ARBA00013807"/>
    </source>
</evidence>
<feature type="region of interest" description="Disordered" evidence="5">
    <location>
        <begin position="55"/>
        <end position="75"/>
    </location>
</feature>
<dbReference type="GO" id="GO:0035493">
    <property type="term" value="P:SNARE complex assembly"/>
    <property type="evidence" value="ECO:0007669"/>
    <property type="project" value="TreeGrafter"/>
</dbReference>
<dbReference type="Proteomes" id="UP001152130">
    <property type="component" value="Unassembled WGS sequence"/>
</dbReference>
<organism evidence="6 7">
    <name type="scientific">Fusarium irregulare</name>
    <dbReference type="NCBI Taxonomy" id="2494466"/>
    <lineage>
        <taxon>Eukaryota</taxon>
        <taxon>Fungi</taxon>
        <taxon>Dikarya</taxon>
        <taxon>Ascomycota</taxon>
        <taxon>Pezizomycotina</taxon>
        <taxon>Sordariomycetes</taxon>
        <taxon>Hypocreomycetidae</taxon>
        <taxon>Hypocreales</taxon>
        <taxon>Nectriaceae</taxon>
        <taxon>Fusarium</taxon>
        <taxon>Fusarium incarnatum-equiseti species complex</taxon>
    </lineage>
</organism>
<dbReference type="Pfam" id="PF10186">
    <property type="entry name" value="ATG14"/>
    <property type="match status" value="1"/>
</dbReference>